<organism evidence="3 4">
    <name type="scientific">Frankia alni (strain DSM 45986 / CECT 9034 / ACN14a)</name>
    <dbReference type="NCBI Taxonomy" id="326424"/>
    <lineage>
        <taxon>Bacteria</taxon>
        <taxon>Bacillati</taxon>
        <taxon>Actinomycetota</taxon>
        <taxon>Actinomycetes</taxon>
        <taxon>Frankiales</taxon>
        <taxon>Frankiaceae</taxon>
        <taxon>Frankia</taxon>
    </lineage>
</organism>
<dbReference type="AlphaFoldDB" id="Q0RFL3"/>
<dbReference type="Proteomes" id="UP000000657">
    <property type="component" value="Chromosome"/>
</dbReference>
<evidence type="ECO:0000313" key="4">
    <source>
        <dbReference type="Proteomes" id="UP000000657"/>
    </source>
</evidence>
<keyword evidence="2" id="KW-0812">Transmembrane</keyword>
<evidence type="ECO:0000313" key="3">
    <source>
        <dbReference type="EMBL" id="CAJ63729.1"/>
    </source>
</evidence>
<gene>
    <name evidence="3" type="ordered locus">FRAAL5089</name>
</gene>
<name>Q0RFL3_FRAAA</name>
<dbReference type="HOGENOM" id="CLU_066404_0_0_11"/>
<proteinExistence type="predicted"/>
<evidence type="ECO:0000256" key="2">
    <source>
        <dbReference type="SAM" id="Phobius"/>
    </source>
</evidence>
<dbReference type="KEGG" id="fal:FRAAL5089"/>
<feature type="compositionally biased region" description="Basic and acidic residues" evidence="1">
    <location>
        <begin position="118"/>
        <end position="140"/>
    </location>
</feature>
<feature type="region of interest" description="Disordered" evidence="1">
    <location>
        <begin position="1"/>
        <end position="219"/>
    </location>
</feature>
<feature type="transmembrane region" description="Helical" evidence="2">
    <location>
        <begin position="228"/>
        <end position="249"/>
    </location>
</feature>
<protein>
    <submittedName>
        <fullName evidence="3">Uncharacterized protein</fullName>
    </submittedName>
</protein>
<dbReference type="OrthoDB" id="3218511at2"/>
<reference evidence="3 4" key="1">
    <citation type="journal article" date="2007" name="Genome Res.">
        <title>Genome characteristics of facultatively symbiotic Frankia sp. strains reflect host range and host plant biogeography.</title>
        <authorList>
            <person name="Normand P."/>
            <person name="Lapierre P."/>
            <person name="Tisa L.S."/>
            <person name="Gogarten J.P."/>
            <person name="Alloisio N."/>
            <person name="Bagnarol E."/>
            <person name="Bassi C.A."/>
            <person name="Berry A.M."/>
            <person name="Bickhart D.M."/>
            <person name="Choisne N."/>
            <person name="Couloux A."/>
            <person name="Cournoyer B."/>
            <person name="Cruveiller S."/>
            <person name="Daubin V."/>
            <person name="Demange N."/>
            <person name="Francino M.P."/>
            <person name="Goltsman E."/>
            <person name="Huang Y."/>
            <person name="Kopp O.R."/>
            <person name="Labarre L."/>
            <person name="Lapidus A."/>
            <person name="Lavire C."/>
            <person name="Marechal J."/>
            <person name="Martinez M."/>
            <person name="Mastronunzio J.E."/>
            <person name="Mullin B.C."/>
            <person name="Niemann J."/>
            <person name="Pujic P."/>
            <person name="Rawnsley T."/>
            <person name="Rouy Z."/>
            <person name="Schenowitz C."/>
            <person name="Sellstedt A."/>
            <person name="Tavares F."/>
            <person name="Tomkins J.P."/>
            <person name="Vallenet D."/>
            <person name="Valverde C."/>
            <person name="Wall L.G."/>
            <person name="Wang Y."/>
            <person name="Medigue C."/>
            <person name="Benson D.R."/>
        </authorList>
    </citation>
    <scope>NUCLEOTIDE SEQUENCE [LARGE SCALE GENOMIC DNA]</scope>
    <source>
        <strain evidence="4">DSM 45986 / CECT 9034 / ACN14a</strain>
    </source>
</reference>
<keyword evidence="2" id="KW-1133">Transmembrane helix</keyword>
<evidence type="ECO:0000256" key="1">
    <source>
        <dbReference type="SAM" id="MobiDB-lite"/>
    </source>
</evidence>
<feature type="transmembrane region" description="Helical" evidence="2">
    <location>
        <begin position="256"/>
        <end position="274"/>
    </location>
</feature>
<sequence length="290" mass="28761">MAGTCAGGSPSGPPGTAAASSTDPGPAGPGSSAVPPSTAPTPSPASTHPPAPPSSTGRPDAAAGAPGKPEADEVVAGGGGQAGPADGQSPGSRPEEPAARPAPRSQEADDAAFLDLIAHFDDEPDTRRWPAAEDLGDTRRPTVIILRPPFEPGVPPAPDDRTDPGLDEAPPPPGLNPPGIGGGRGADPADFVVIDLGGSTDAPADPEDDHYVPPPAPPLPRIRPVTRWALGSIALGVVFLVVPTLIGFNQSRAQDVTGVLLILGGVGTLVARMGDRPPTDVDGPDDGAVI</sequence>
<feature type="compositionally biased region" description="Low complexity" evidence="1">
    <location>
        <begin position="11"/>
        <end position="36"/>
    </location>
</feature>
<dbReference type="STRING" id="326424.FRAAL5089"/>
<keyword evidence="4" id="KW-1185">Reference proteome</keyword>
<feature type="compositionally biased region" description="Pro residues" evidence="1">
    <location>
        <begin position="37"/>
        <end position="53"/>
    </location>
</feature>
<feature type="compositionally biased region" description="Gly residues" evidence="1">
    <location>
        <begin position="1"/>
        <end position="10"/>
    </location>
</feature>
<accession>Q0RFL3</accession>
<keyword evidence="2" id="KW-0472">Membrane</keyword>
<dbReference type="eggNOG" id="ENOG5033FW7">
    <property type="taxonomic scope" value="Bacteria"/>
</dbReference>
<dbReference type="EMBL" id="CT573213">
    <property type="protein sequence ID" value="CAJ63729.1"/>
    <property type="molecule type" value="Genomic_DNA"/>
</dbReference>